<dbReference type="PROSITE" id="PS00151">
    <property type="entry name" value="ACYLPHOSPHATASE_2"/>
    <property type="match status" value="1"/>
</dbReference>
<proteinExistence type="inferred from homology"/>
<comment type="similarity">
    <text evidence="1 7">Belongs to the acylphosphatase family.</text>
</comment>
<gene>
    <name evidence="9" type="ORF">GCM10022286_31320</name>
</gene>
<dbReference type="PRINTS" id="PR00112">
    <property type="entry name" value="ACYLPHPHTASE"/>
</dbReference>
<dbReference type="Pfam" id="PF00708">
    <property type="entry name" value="Acylphosphatase"/>
    <property type="match status" value="1"/>
</dbReference>
<dbReference type="Proteomes" id="UP001415169">
    <property type="component" value="Unassembled WGS sequence"/>
</dbReference>
<dbReference type="EC" id="3.6.1.7" evidence="2 5"/>
<evidence type="ECO:0000313" key="10">
    <source>
        <dbReference type="Proteomes" id="UP001415169"/>
    </source>
</evidence>
<dbReference type="EMBL" id="BAABBV010000002">
    <property type="protein sequence ID" value="GAA4166539.1"/>
    <property type="molecule type" value="Genomic_DNA"/>
</dbReference>
<dbReference type="PANTHER" id="PTHR47268:SF4">
    <property type="entry name" value="ACYLPHOSPHATASE"/>
    <property type="match status" value="1"/>
</dbReference>
<reference evidence="9" key="2">
    <citation type="submission" date="2023-12" db="EMBL/GenBank/DDBJ databases">
        <authorList>
            <person name="Sun Q."/>
            <person name="Inoue M."/>
        </authorList>
    </citation>
    <scope>NUCLEOTIDE SEQUENCE</scope>
    <source>
        <strain evidence="9">JCM 17590</strain>
    </source>
</reference>
<keyword evidence="5 6" id="KW-0378">Hydrolase</keyword>
<sequence length="89" mass="9684">MRRVHAVVSGDVQGVGFRYAAAEHARELGVAGWVRNLPDGRVEAEVEGESGAVERMIAWLERGPRAARVAAVEVAETPVLHEDAFLIEH</sequence>
<evidence type="ECO:0000256" key="2">
    <source>
        <dbReference type="ARBA" id="ARBA00012150"/>
    </source>
</evidence>
<protein>
    <recommendedName>
        <fullName evidence="3 5">Acylphosphatase</fullName>
        <ecNumber evidence="2 5">3.6.1.7</ecNumber>
    </recommendedName>
</protein>
<dbReference type="InterPro" id="IPR017968">
    <property type="entry name" value="Acylphosphatase_CS"/>
</dbReference>
<evidence type="ECO:0000313" key="9">
    <source>
        <dbReference type="EMBL" id="GAA4166539.1"/>
    </source>
</evidence>
<evidence type="ECO:0000256" key="3">
    <source>
        <dbReference type="ARBA" id="ARBA00015991"/>
    </source>
</evidence>
<evidence type="ECO:0000256" key="6">
    <source>
        <dbReference type="RuleBase" id="RU000553"/>
    </source>
</evidence>
<dbReference type="PROSITE" id="PS51160">
    <property type="entry name" value="ACYLPHOSPHATASE_3"/>
    <property type="match status" value="1"/>
</dbReference>
<evidence type="ECO:0000256" key="7">
    <source>
        <dbReference type="RuleBase" id="RU004168"/>
    </source>
</evidence>
<accession>A0ABP7ZNY6</accession>
<dbReference type="SUPFAM" id="SSF54975">
    <property type="entry name" value="Acylphosphatase/BLUF domain-like"/>
    <property type="match status" value="1"/>
</dbReference>
<evidence type="ECO:0000256" key="4">
    <source>
        <dbReference type="ARBA" id="ARBA00047645"/>
    </source>
</evidence>
<evidence type="ECO:0000256" key="5">
    <source>
        <dbReference type="PROSITE-ProRule" id="PRU00520"/>
    </source>
</evidence>
<comment type="catalytic activity">
    <reaction evidence="4 5 6">
        <text>an acyl phosphate + H2O = a carboxylate + phosphate + H(+)</text>
        <dbReference type="Rhea" id="RHEA:14965"/>
        <dbReference type="ChEBI" id="CHEBI:15377"/>
        <dbReference type="ChEBI" id="CHEBI:15378"/>
        <dbReference type="ChEBI" id="CHEBI:29067"/>
        <dbReference type="ChEBI" id="CHEBI:43474"/>
        <dbReference type="ChEBI" id="CHEBI:59918"/>
        <dbReference type="EC" id="3.6.1.7"/>
    </reaction>
</comment>
<feature type="active site" evidence="5">
    <location>
        <position position="18"/>
    </location>
</feature>
<dbReference type="InterPro" id="IPR020456">
    <property type="entry name" value="Acylphosphatase"/>
</dbReference>
<dbReference type="PROSITE" id="PS00150">
    <property type="entry name" value="ACYLPHOSPHATASE_1"/>
    <property type="match status" value="1"/>
</dbReference>
<dbReference type="InterPro" id="IPR001792">
    <property type="entry name" value="Acylphosphatase-like_dom"/>
</dbReference>
<dbReference type="InterPro" id="IPR036046">
    <property type="entry name" value="Acylphosphatase-like_dom_sf"/>
</dbReference>
<reference evidence="9" key="1">
    <citation type="journal article" date="2014" name="Int. J. Syst. Evol. Microbiol.">
        <title>Complete genome of a new Firmicutes species belonging to the dominant human colonic microbiota ('Ruminococcus bicirculans') reveals two chromosomes and a selective capacity to utilize plant glucans.</title>
        <authorList>
            <consortium name="NISC Comparative Sequencing Program"/>
            <person name="Wegmann U."/>
            <person name="Louis P."/>
            <person name="Goesmann A."/>
            <person name="Henrissat B."/>
            <person name="Duncan S.H."/>
            <person name="Flint H.J."/>
        </authorList>
    </citation>
    <scope>NUCLEOTIDE SEQUENCE</scope>
    <source>
        <strain evidence="9">JCM 17590</strain>
    </source>
</reference>
<dbReference type="Gene3D" id="3.30.70.100">
    <property type="match status" value="1"/>
</dbReference>
<evidence type="ECO:0000256" key="1">
    <source>
        <dbReference type="ARBA" id="ARBA00005614"/>
    </source>
</evidence>
<keyword evidence="10" id="KW-1185">Reference proteome</keyword>
<organism evidence="9 10">
    <name type="scientific">Gryllotalpicola daejeonensis</name>
    <dbReference type="NCBI Taxonomy" id="993087"/>
    <lineage>
        <taxon>Bacteria</taxon>
        <taxon>Bacillati</taxon>
        <taxon>Actinomycetota</taxon>
        <taxon>Actinomycetes</taxon>
        <taxon>Micrococcales</taxon>
        <taxon>Microbacteriaceae</taxon>
        <taxon>Gryllotalpicola</taxon>
    </lineage>
</organism>
<feature type="active site" evidence="5">
    <location>
        <position position="36"/>
    </location>
</feature>
<feature type="domain" description="Acylphosphatase-like" evidence="8">
    <location>
        <begin position="3"/>
        <end position="89"/>
    </location>
</feature>
<name>A0ABP7ZNY6_9MICO</name>
<evidence type="ECO:0000259" key="8">
    <source>
        <dbReference type="PROSITE" id="PS51160"/>
    </source>
</evidence>
<comment type="caution">
    <text evidence="9">The sequence shown here is derived from an EMBL/GenBank/DDBJ whole genome shotgun (WGS) entry which is preliminary data.</text>
</comment>
<dbReference type="PANTHER" id="PTHR47268">
    <property type="entry name" value="ACYLPHOSPHATASE"/>
    <property type="match status" value="1"/>
</dbReference>